<evidence type="ECO:0000256" key="4">
    <source>
        <dbReference type="ARBA" id="ARBA00022763"/>
    </source>
</evidence>
<sequence>MNFFLNKPKNKITLFARAQALAGFTIGNLAANAGLEIPYNLKKDKGWIGRLIELYLGVDSKNKAEQDFAHLGIELKTIPIDSYGNPIEDTFVCSVPLINNIGITWETSNIQNKLSSILWIPIEGKKNIPLKMRRIATSLLWSPNITENTILRNDWEEIIEMIVLGKIDKIASYHGTFLKIKIKAANNKILTKAISDKGKIILTLPRGFYLKKSFTKIIISNHHY</sequence>
<comment type="caution">
    <text evidence="9">The sequence shown here is derived from an EMBL/GenBank/DDBJ whole genome shotgun (WGS) entry which is preliminary data.</text>
</comment>
<dbReference type="InterPro" id="IPR004230">
    <property type="entry name" value="DNA_mismatch_repair_MutH"/>
</dbReference>
<dbReference type="RefSeq" id="WP_136132640.1">
    <property type="nucleotide sequence ID" value="NZ_PDKR01000004.1"/>
</dbReference>
<evidence type="ECO:0000256" key="2">
    <source>
        <dbReference type="ARBA" id="ARBA00022722"/>
    </source>
</evidence>
<keyword evidence="2 7" id="KW-0540">Nuclease</keyword>
<accession>A0A2P5T1H8</accession>
<dbReference type="GO" id="GO:0004519">
    <property type="term" value="F:endonuclease activity"/>
    <property type="evidence" value="ECO:0007669"/>
    <property type="project" value="UniProtKB-UniRule"/>
</dbReference>
<feature type="domain" description="DNA mismatch repair MutH/Type II restriction enzyme Sau3AI" evidence="8">
    <location>
        <begin position="56"/>
        <end position="154"/>
    </location>
</feature>
<dbReference type="CDD" id="cd00583">
    <property type="entry name" value="MutH-like"/>
    <property type="match status" value="1"/>
</dbReference>
<dbReference type="GO" id="GO:0003677">
    <property type="term" value="F:DNA binding"/>
    <property type="evidence" value="ECO:0007669"/>
    <property type="project" value="InterPro"/>
</dbReference>
<keyword evidence="5 7" id="KW-0378">Hydrolase</keyword>
<dbReference type="InterPro" id="IPR011337">
    <property type="entry name" value="DNA_rep_MutH/RE_typeII_Sau3AI"/>
</dbReference>
<dbReference type="NCBIfam" id="TIGR02248">
    <property type="entry name" value="mutH_TIGR"/>
    <property type="match status" value="1"/>
</dbReference>
<dbReference type="GO" id="GO:0016787">
    <property type="term" value="F:hydrolase activity"/>
    <property type="evidence" value="ECO:0007669"/>
    <property type="project" value="UniProtKB-KW"/>
</dbReference>
<comment type="function">
    <text evidence="7">Sequence-specific endonuclease that cleaves unmethylated GATC sequences. It is involved in DNA mismatch repair.</text>
</comment>
<evidence type="ECO:0000313" key="9">
    <source>
        <dbReference type="EMBL" id="PPI88449.1"/>
    </source>
</evidence>
<dbReference type="SMART" id="SM00927">
    <property type="entry name" value="MutH"/>
    <property type="match status" value="1"/>
</dbReference>
<name>A0A2P5T1H8_9GAMM</name>
<dbReference type="InterPro" id="IPR011335">
    <property type="entry name" value="Restrct_endonuc-II-like"/>
</dbReference>
<dbReference type="GO" id="GO:0006298">
    <property type="term" value="P:mismatch repair"/>
    <property type="evidence" value="ECO:0007669"/>
    <property type="project" value="UniProtKB-UniRule"/>
</dbReference>
<evidence type="ECO:0000259" key="8">
    <source>
        <dbReference type="SMART" id="SM00927"/>
    </source>
</evidence>
<dbReference type="HAMAP" id="MF_00759">
    <property type="entry name" value="MutH"/>
    <property type="match status" value="1"/>
</dbReference>
<dbReference type="InterPro" id="IPR037057">
    <property type="entry name" value="DNA_rep_MutH/T2_RE_sf"/>
</dbReference>
<dbReference type="NCBIfam" id="NF003458">
    <property type="entry name" value="PRK05070.1"/>
    <property type="match status" value="1"/>
</dbReference>
<dbReference type="Proteomes" id="UP000295937">
    <property type="component" value="Unassembled WGS sequence"/>
</dbReference>
<gene>
    <name evidence="7" type="primary">mutH</name>
    <name evidence="9" type="ORF">CRV09_02775</name>
</gene>
<organism evidence="9 10">
    <name type="scientific">Candidatus Pantoea edessiphila</name>
    <dbReference type="NCBI Taxonomy" id="2044610"/>
    <lineage>
        <taxon>Bacteria</taxon>
        <taxon>Pseudomonadati</taxon>
        <taxon>Pseudomonadota</taxon>
        <taxon>Gammaproteobacteria</taxon>
        <taxon>Enterobacterales</taxon>
        <taxon>Erwiniaceae</taxon>
        <taxon>Pantoea</taxon>
    </lineage>
</organism>
<reference evidence="9 10" key="1">
    <citation type="journal article" date="2018" name="Genome Biol. Evol.">
        <title>Cladogenesis and Genomic Streamlining in Extracellular Endosymbionts of Tropical Stink Bugs.</title>
        <authorList>
            <person name="Otero-Bravo A."/>
            <person name="Goffredi S."/>
            <person name="Sabree Z.L."/>
        </authorList>
    </citation>
    <scope>NUCLEOTIDE SEQUENCE [LARGE SCALE GENOMIC DNA]</scope>
    <source>
        <strain evidence="9 10">SoEO</strain>
    </source>
</reference>
<dbReference type="SUPFAM" id="SSF52980">
    <property type="entry name" value="Restriction endonuclease-like"/>
    <property type="match status" value="1"/>
</dbReference>
<evidence type="ECO:0000256" key="5">
    <source>
        <dbReference type="ARBA" id="ARBA00022801"/>
    </source>
</evidence>
<dbReference type="Gene3D" id="3.40.600.10">
    <property type="entry name" value="DNA mismatch repair MutH/Restriction endonuclease, type II"/>
    <property type="match status" value="1"/>
</dbReference>
<evidence type="ECO:0000256" key="3">
    <source>
        <dbReference type="ARBA" id="ARBA00022759"/>
    </source>
</evidence>
<dbReference type="OrthoDB" id="5634909at2"/>
<proteinExistence type="inferred from homology"/>
<dbReference type="EMBL" id="PDKR01000004">
    <property type="protein sequence ID" value="PPI88449.1"/>
    <property type="molecule type" value="Genomic_DNA"/>
</dbReference>
<keyword evidence="3 7" id="KW-0255">Endonuclease</keyword>
<keyword evidence="1 7" id="KW-0963">Cytoplasm</keyword>
<keyword evidence="6 7" id="KW-0234">DNA repair</keyword>
<evidence type="ECO:0000256" key="7">
    <source>
        <dbReference type="HAMAP-Rule" id="MF_00759"/>
    </source>
</evidence>
<dbReference type="GO" id="GO:0005737">
    <property type="term" value="C:cytoplasm"/>
    <property type="evidence" value="ECO:0007669"/>
    <property type="project" value="UniProtKB-SubCell"/>
</dbReference>
<evidence type="ECO:0000313" key="10">
    <source>
        <dbReference type="Proteomes" id="UP000295937"/>
    </source>
</evidence>
<protein>
    <recommendedName>
        <fullName evidence="7">DNA mismatch repair protein MutH</fullName>
    </recommendedName>
    <alternativeName>
        <fullName evidence="7">Methyl-directed mismatch repair protein</fullName>
    </alternativeName>
</protein>
<evidence type="ECO:0000256" key="1">
    <source>
        <dbReference type="ARBA" id="ARBA00022490"/>
    </source>
</evidence>
<dbReference type="AlphaFoldDB" id="A0A2P5T1H8"/>
<dbReference type="Pfam" id="PF02976">
    <property type="entry name" value="MutH"/>
    <property type="match status" value="1"/>
</dbReference>
<comment type="subcellular location">
    <subcellularLocation>
        <location evidence="7">Cytoplasm</location>
    </subcellularLocation>
</comment>
<keyword evidence="4 7" id="KW-0227">DNA damage</keyword>
<evidence type="ECO:0000256" key="6">
    <source>
        <dbReference type="ARBA" id="ARBA00023204"/>
    </source>
</evidence>
<dbReference type="GO" id="GO:0006304">
    <property type="term" value="P:DNA modification"/>
    <property type="evidence" value="ECO:0007669"/>
    <property type="project" value="InterPro"/>
</dbReference>
<comment type="similarity">
    <text evidence="7">Belongs to the MutH family.</text>
</comment>